<proteinExistence type="predicted"/>
<accession>A0AAJ5MDI9</accession>
<evidence type="ECO:0000313" key="1">
    <source>
        <dbReference type="EMBL" id="UXW02454.1"/>
    </source>
</evidence>
<dbReference type="AlphaFoldDB" id="A0AAJ5MDI9"/>
<evidence type="ECO:0000313" key="2">
    <source>
        <dbReference type="Proteomes" id="UP000187097"/>
    </source>
</evidence>
<reference evidence="1" key="1">
    <citation type="submission" date="2015-01" db="EMBL/GenBank/DDBJ databases">
        <authorList>
            <person name="Midha S."/>
            <person name="Anil M.G."/>
            <person name="Mishra D."/>
            <person name="Brahma K."/>
            <person name="Laha G.S."/>
            <person name="Sundaram R.M."/>
            <person name="Sonti R.V."/>
            <person name="Patil P.B."/>
        </authorList>
    </citation>
    <scope>NUCLEOTIDE SEQUENCE</scope>
    <source>
        <strain evidence="1">IXO792</strain>
    </source>
</reference>
<dbReference type="EMBL" id="CP047493">
    <property type="protein sequence ID" value="UXW02454.1"/>
    <property type="molecule type" value="Genomic_DNA"/>
</dbReference>
<protein>
    <submittedName>
        <fullName evidence="1">Uncharacterized protein</fullName>
    </submittedName>
</protein>
<organism evidence="1 2">
    <name type="scientific">Xanthomonas oryzae pv. oryzae</name>
    <dbReference type="NCBI Taxonomy" id="64187"/>
    <lineage>
        <taxon>Bacteria</taxon>
        <taxon>Pseudomonadati</taxon>
        <taxon>Pseudomonadota</taxon>
        <taxon>Gammaproteobacteria</taxon>
        <taxon>Lysobacterales</taxon>
        <taxon>Lysobacteraceae</taxon>
        <taxon>Xanthomonas</taxon>
    </lineage>
</organism>
<dbReference type="RefSeq" id="WP_128415339.1">
    <property type="nucleotide sequence ID" value="NZ_CP011532.1"/>
</dbReference>
<dbReference type="Proteomes" id="UP000187097">
    <property type="component" value="Chromosome"/>
</dbReference>
<name>A0AAJ5MDI9_XANOO</name>
<gene>
    <name evidence="1" type="ORF">IXO792_17490</name>
</gene>
<sequence>MKIIRLILTAYVSLASYSIVLASELKSDPPYDYVKVPDGGHFQNQRLCPGITLSIKSGNDQISLGANGKWITINKDDSIEPSEFIIGDLWNNRHCYVATKVAESDVNESYELYEINPSSAPTKPKSPSLINPEFKDGTVISSYRDAARWHKEFLCYSVQTGSPYLCEKRTSLNDSIEKKESCDQRSHCSSPILVSSNTDKQIMAVISTDKAFTFSQKGDKFSQNHSYLIKGDTINLVDFEDLGSNLYYRFKYEGKSKETDAWINSTEVKLL</sequence>
<reference evidence="1" key="2">
    <citation type="submission" date="2020-01" db="EMBL/GenBank/DDBJ databases">
        <title>Complete genome investigation of Xanthomonas oryzae strains.</title>
        <authorList>
            <person name="Kaur A."/>
            <person name="Bansal K."/>
            <person name="Patil P.B."/>
        </authorList>
    </citation>
    <scope>NUCLEOTIDE SEQUENCE</scope>
    <source>
        <strain evidence="1">IXO792</strain>
    </source>
</reference>